<comment type="caution">
    <text evidence="5">The sequence shown here is derived from an EMBL/GenBank/DDBJ whole genome shotgun (WGS) entry which is preliminary data.</text>
</comment>
<dbReference type="EC" id="4.2.99.20" evidence="3"/>
<dbReference type="PRINTS" id="PR00111">
    <property type="entry name" value="ABHYDROLASE"/>
</dbReference>
<dbReference type="RefSeq" id="WP_153727146.1">
    <property type="nucleotide sequence ID" value="NZ_WJNH01000001.1"/>
</dbReference>
<comment type="pathway">
    <text evidence="3">Quinol/quinone metabolism; 1,4-dihydroxy-2-naphthoate biosynthesis; 1,4-dihydroxy-2-naphthoate from chorismate: step 3/7.</text>
</comment>
<dbReference type="Pfam" id="PF00561">
    <property type="entry name" value="Abhydrolase_1"/>
    <property type="match status" value="1"/>
</dbReference>
<dbReference type="AlphaFoldDB" id="A0A6G1X2T1"/>
<dbReference type="GO" id="GO:0009234">
    <property type="term" value="P:menaquinone biosynthetic process"/>
    <property type="evidence" value="ECO:0007669"/>
    <property type="project" value="UniProtKB-UniRule"/>
</dbReference>
<dbReference type="HAMAP" id="MF_01660">
    <property type="entry name" value="MenH"/>
    <property type="match status" value="1"/>
</dbReference>
<keyword evidence="6" id="KW-1185">Reference proteome</keyword>
<dbReference type="Proteomes" id="UP000480185">
    <property type="component" value="Unassembled WGS sequence"/>
</dbReference>
<evidence type="ECO:0000259" key="4">
    <source>
        <dbReference type="Pfam" id="PF00561"/>
    </source>
</evidence>
<evidence type="ECO:0000256" key="1">
    <source>
        <dbReference type="ARBA" id="ARBA00022428"/>
    </source>
</evidence>
<accession>A0A6G1X2T1</accession>
<dbReference type="UniPathway" id="UPA00079"/>
<dbReference type="SUPFAM" id="SSF53474">
    <property type="entry name" value="alpha/beta-Hydrolases"/>
    <property type="match status" value="1"/>
</dbReference>
<keyword evidence="1 3" id="KW-0474">Menaquinone biosynthesis</keyword>
<evidence type="ECO:0000256" key="2">
    <source>
        <dbReference type="ARBA" id="ARBA00023239"/>
    </source>
</evidence>
<dbReference type="UniPathway" id="UPA01057">
    <property type="reaction ID" value="UER00900"/>
</dbReference>
<dbReference type="GO" id="GO:0070205">
    <property type="term" value="F:2-succinyl-6-hydroxy-2,4-cyclohexadiene-1-carboxylate synthase activity"/>
    <property type="evidence" value="ECO:0007669"/>
    <property type="project" value="UniProtKB-UniRule"/>
</dbReference>
<keyword evidence="2 3" id="KW-0456">Lyase</keyword>
<name>A0A6G1X2T1_9BACI</name>
<dbReference type="OrthoDB" id="9808398at2"/>
<dbReference type="InterPro" id="IPR000073">
    <property type="entry name" value="AB_hydrolase_1"/>
</dbReference>
<proteinExistence type="inferred from homology"/>
<organism evidence="5 6">
    <name type="scientific">Salinibacillus xinjiangensis</name>
    <dbReference type="NCBI Taxonomy" id="1229268"/>
    <lineage>
        <taxon>Bacteria</taxon>
        <taxon>Bacillati</taxon>
        <taxon>Bacillota</taxon>
        <taxon>Bacilli</taxon>
        <taxon>Bacillales</taxon>
        <taxon>Bacillaceae</taxon>
        <taxon>Salinibacillus</taxon>
    </lineage>
</organism>
<protein>
    <recommendedName>
        <fullName evidence="3">Putative 2-succinyl-6-hydroxy-2,4-cyclohexadiene-1-carboxylate synthase</fullName>
        <shortName evidence="3">SHCHC synthase</shortName>
        <ecNumber evidence="3">4.2.99.20</ecNumber>
    </recommendedName>
</protein>
<gene>
    <name evidence="3 5" type="primary">menH</name>
    <name evidence="5" type="ORF">GH754_02575</name>
</gene>
<dbReference type="PANTHER" id="PTHR42916:SF1">
    <property type="entry name" value="PROTEIN PHYLLO, CHLOROPLASTIC"/>
    <property type="match status" value="1"/>
</dbReference>
<comment type="subunit">
    <text evidence="3">Monomer.</text>
</comment>
<evidence type="ECO:0000256" key="3">
    <source>
        <dbReference type="HAMAP-Rule" id="MF_01660"/>
    </source>
</evidence>
<dbReference type="EMBL" id="WJNH01000001">
    <property type="protein sequence ID" value="MRG85210.1"/>
    <property type="molecule type" value="Genomic_DNA"/>
</dbReference>
<sequence length="267" mass="30309">MMISIHQHQYWVERAGQGEPLVLLHGFTGSTSTWAPFVDNWSEHFEVICIDLPGHGKTNVNGEFSMESTCEDLHVLLKQLGYRKVHLLGYSLGGRAALSFACLYPNDVSSLILESSSPGLWTKEERVSRIQHDEALARRIENEGIESFVDFWANIPMFETQKRLSLKVQEQVRQERLNQTAKGLASSLRYMGTGAQPSWWDDLKQLHMPTLLLSGELDQKFTKLNQAMVDVIPNASHKVVKDAGHAIHVEKLQIFDKIVCDFILHNE</sequence>
<comment type="catalytic activity">
    <reaction evidence="3">
        <text>5-enolpyruvoyl-6-hydroxy-2-succinyl-cyclohex-3-ene-1-carboxylate = (1R,6R)-6-hydroxy-2-succinyl-cyclohexa-2,4-diene-1-carboxylate + pyruvate</text>
        <dbReference type="Rhea" id="RHEA:25597"/>
        <dbReference type="ChEBI" id="CHEBI:15361"/>
        <dbReference type="ChEBI" id="CHEBI:58689"/>
        <dbReference type="ChEBI" id="CHEBI:58818"/>
        <dbReference type="EC" id="4.2.99.20"/>
    </reaction>
</comment>
<comment type="similarity">
    <text evidence="3">Belongs to the AB hydrolase superfamily. MenH family.</text>
</comment>
<reference evidence="5 6" key="1">
    <citation type="submission" date="2019-11" db="EMBL/GenBank/DDBJ databases">
        <authorList>
            <person name="Li J."/>
        </authorList>
    </citation>
    <scope>NUCLEOTIDE SEQUENCE [LARGE SCALE GENOMIC DNA]</scope>
    <source>
        <strain evidence="5 6">J4</strain>
    </source>
</reference>
<dbReference type="InterPro" id="IPR029058">
    <property type="entry name" value="AB_hydrolase_fold"/>
</dbReference>
<evidence type="ECO:0000313" key="5">
    <source>
        <dbReference type="EMBL" id="MRG85210.1"/>
    </source>
</evidence>
<evidence type="ECO:0000313" key="6">
    <source>
        <dbReference type="Proteomes" id="UP000480185"/>
    </source>
</evidence>
<comment type="function">
    <text evidence="3">Catalyzes a proton abstraction reaction that results in 2,5-elimination of pyruvate from 2-succinyl-5-enolpyruvyl-6-hydroxy-3-cyclohexene-1-carboxylate (SEPHCHC) and the formation of 2-succinyl-6-hydroxy-2,4-cyclohexadiene-1-carboxylate (SHCHC).</text>
</comment>
<comment type="pathway">
    <text evidence="3">Quinol/quinone metabolism; menaquinone biosynthesis.</text>
</comment>
<dbReference type="Gene3D" id="3.40.50.1820">
    <property type="entry name" value="alpha/beta hydrolase"/>
    <property type="match status" value="1"/>
</dbReference>
<feature type="domain" description="AB hydrolase-1" evidence="4">
    <location>
        <begin position="20"/>
        <end position="251"/>
    </location>
</feature>
<dbReference type="PANTHER" id="PTHR42916">
    <property type="entry name" value="2-SUCCINYL-5-ENOLPYRUVYL-6-HYDROXY-3-CYCLOHEXENE-1-CARBOXYLATE SYNTHASE"/>
    <property type="match status" value="1"/>
</dbReference>
<dbReference type="InterPro" id="IPR022485">
    <property type="entry name" value="SHCHC_synthase_MenH"/>
</dbReference>
<dbReference type="NCBIfam" id="TIGR03695">
    <property type="entry name" value="menH_SHCHC"/>
    <property type="match status" value="1"/>
</dbReference>